<keyword evidence="4" id="KW-1133">Transmembrane helix</keyword>
<keyword evidence="4" id="KW-0274">FAD</keyword>
<dbReference type="AlphaFoldDB" id="A0A9P9I8F7"/>
<sequence>MFSLLWYLVASFPRCRATIPHLLVLLAVMVCVTTLIWTSVLIAQASAVPAFQPRGYNSTCRRTTVAILGGGVAGITAAQALSNQSINDFLIVEYNGEIGGRLSHTTFGKDADGSPYTVELGANWVQGLETEGGPENPIWTFAKEYDVKNEYSNYSAILTYNETGEVDYANMLDEFEEHWSVFEQNAGYILSNNRQDRSMRAGLMQSGWKPKRTDMAAQAVEWWMWDWETSYSPEESSFVFGILGYNLTFYQFSEDNNFVIDQRGFNTLLKGIAGTFLKSNDTRLLLNTIVNDISYSSDGVTITNSDGSCISAAYAITTFSLGVLQNDAVSFTPALPSWKQDSIATFQMGTYTKIFLQFPTTFWPSDTQFFLYASPTTRGYYPVWQSLSHPDFMPGSNILFVTVVGRESYRVENQGDEETKKEVMEVLREMFPDIDVPEPIAFMYPRWTQTPWSYGSYSNWPTGTTLEMHQNLRSNVDRLYFAGEHTSAEYFGFLHGAWFEGQEAGERIAGLVKKDCGSSGNRSLCGEYVRYEVLEGTTELEEYNEGNGIGVSPFYVAGED</sequence>
<reference evidence="7" key="1">
    <citation type="journal article" date="2021" name="Nat. Commun.">
        <title>Genetic determinants of endophytism in the Arabidopsis root mycobiome.</title>
        <authorList>
            <person name="Mesny F."/>
            <person name="Miyauchi S."/>
            <person name="Thiergart T."/>
            <person name="Pickel B."/>
            <person name="Atanasova L."/>
            <person name="Karlsson M."/>
            <person name="Huettel B."/>
            <person name="Barry K.W."/>
            <person name="Haridas S."/>
            <person name="Chen C."/>
            <person name="Bauer D."/>
            <person name="Andreopoulos W."/>
            <person name="Pangilinan J."/>
            <person name="LaButti K."/>
            <person name="Riley R."/>
            <person name="Lipzen A."/>
            <person name="Clum A."/>
            <person name="Drula E."/>
            <person name="Henrissat B."/>
            <person name="Kohler A."/>
            <person name="Grigoriev I.V."/>
            <person name="Martin F.M."/>
            <person name="Hacquard S."/>
        </authorList>
    </citation>
    <scope>NUCLEOTIDE SEQUENCE</scope>
    <source>
        <strain evidence="7">MPI-CAGE-CH-0243</strain>
    </source>
</reference>
<keyword evidence="4" id="KW-0285">Flavoprotein</keyword>
<feature type="chain" id="PRO_5040139014" description="Amine oxidase" evidence="5">
    <location>
        <begin position="18"/>
        <end position="560"/>
    </location>
</feature>
<accession>A0A9P9I8F7</accession>
<comment type="cofactor">
    <cofactor evidence="1 4">
        <name>FAD</name>
        <dbReference type="ChEBI" id="CHEBI:57692"/>
    </cofactor>
</comment>
<dbReference type="GO" id="GO:0016491">
    <property type="term" value="F:oxidoreductase activity"/>
    <property type="evidence" value="ECO:0007669"/>
    <property type="project" value="UniProtKB-KW"/>
</dbReference>
<keyword evidence="4" id="KW-0812">Transmembrane</keyword>
<dbReference type="Proteomes" id="UP000700596">
    <property type="component" value="Unassembled WGS sequence"/>
</dbReference>
<feature type="non-terminal residue" evidence="7">
    <location>
        <position position="1"/>
    </location>
</feature>
<comment type="similarity">
    <text evidence="4">Belongs to the flavin monoamine oxidase family.</text>
</comment>
<evidence type="ECO:0000256" key="5">
    <source>
        <dbReference type="SAM" id="SignalP"/>
    </source>
</evidence>
<dbReference type="SUPFAM" id="SSF51905">
    <property type="entry name" value="FAD/NAD(P)-binding domain"/>
    <property type="match status" value="1"/>
</dbReference>
<evidence type="ECO:0000256" key="3">
    <source>
        <dbReference type="PIRSR" id="PIRSR601613-1"/>
    </source>
</evidence>
<dbReference type="Pfam" id="PF01593">
    <property type="entry name" value="Amino_oxidase"/>
    <property type="match status" value="1"/>
</dbReference>
<dbReference type="GO" id="GO:0006598">
    <property type="term" value="P:polyamine catabolic process"/>
    <property type="evidence" value="ECO:0007669"/>
    <property type="project" value="TreeGrafter"/>
</dbReference>
<evidence type="ECO:0000259" key="6">
    <source>
        <dbReference type="Pfam" id="PF01593"/>
    </source>
</evidence>
<protein>
    <recommendedName>
        <fullName evidence="4">Amine oxidase</fullName>
        <ecNumber evidence="4">1.4.3.-</ecNumber>
    </recommendedName>
</protein>
<dbReference type="InterPro" id="IPR002937">
    <property type="entry name" value="Amino_oxidase"/>
</dbReference>
<keyword evidence="5" id="KW-0732">Signal</keyword>
<dbReference type="InterPro" id="IPR001613">
    <property type="entry name" value="Flavin_amine_oxidase"/>
</dbReference>
<dbReference type="SUPFAM" id="SSF54373">
    <property type="entry name" value="FAD-linked reductases, C-terminal domain"/>
    <property type="match status" value="1"/>
</dbReference>
<evidence type="ECO:0000256" key="4">
    <source>
        <dbReference type="RuleBase" id="RU362067"/>
    </source>
</evidence>
<feature type="domain" description="Amine oxidase" evidence="6">
    <location>
        <begin position="72"/>
        <end position="508"/>
    </location>
</feature>
<evidence type="ECO:0000313" key="8">
    <source>
        <dbReference type="Proteomes" id="UP000700596"/>
    </source>
</evidence>
<evidence type="ECO:0000313" key="7">
    <source>
        <dbReference type="EMBL" id="KAH7110314.1"/>
    </source>
</evidence>
<keyword evidence="2 4" id="KW-0560">Oxidoreductase</keyword>
<dbReference type="InterPro" id="IPR036188">
    <property type="entry name" value="FAD/NAD-bd_sf"/>
</dbReference>
<organism evidence="7 8">
    <name type="scientific">Dendryphion nanum</name>
    <dbReference type="NCBI Taxonomy" id="256645"/>
    <lineage>
        <taxon>Eukaryota</taxon>
        <taxon>Fungi</taxon>
        <taxon>Dikarya</taxon>
        <taxon>Ascomycota</taxon>
        <taxon>Pezizomycotina</taxon>
        <taxon>Dothideomycetes</taxon>
        <taxon>Pleosporomycetidae</taxon>
        <taxon>Pleosporales</taxon>
        <taxon>Torulaceae</taxon>
        <taxon>Dendryphion</taxon>
    </lineage>
</organism>
<gene>
    <name evidence="7" type="ORF">B0J11DRAFT_544411</name>
</gene>
<feature type="transmembrane region" description="Helical" evidence="4">
    <location>
        <begin position="27"/>
        <end position="51"/>
    </location>
</feature>
<proteinExistence type="inferred from homology"/>
<feature type="binding site" evidence="3">
    <location>
        <position position="290"/>
    </location>
    <ligand>
        <name>FAD</name>
        <dbReference type="ChEBI" id="CHEBI:57692"/>
    </ligand>
</feature>
<comment type="caution">
    <text evidence="7">The sequence shown here is derived from an EMBL/GenBank/DDBJ whole genome shotgun (WGS) entry which is preliminary data.</text>
</comment>
<keyword evidence="8" id="KW-1185">Reference proteome</keyword>
<keyword evidence="4" id="KW-0472">Membrane</keyword>
<name>A0A9P9I8F7_9PLEO</name>
<feature type="signal peptide" evidence="5">
    <location>
        <begin position="1"/>
        <end position="17"/>
    </location>
</feature>
<dbReference type="Gene3D" id="3.50.50.60">
    <property type="entry name" value="FAD/NAD(P)-binding domain"/>
    <property type="match status" value="1"/>
</dbReference>
<dbReference type="EC" id="1.4.3.-" evidence="4"/>
<dbReference type="InterPro" id="IPR050281">
    <property type="entry name" value="Flavin_monoamine_oxidase"/>
</dbReference>
<dbReference type="PRINTS" id="PR00757">
    <property type="entry name" value="AMINEOXDASEF"/>
</dbReference>
<dbReference type="Gene3D" id="3.90.660.10">
    <property type="match status" value="1"/>
</dbReference>
<dbReference type="OrthoDB" id="7777654at2759"/>
<dbReference type="EMBL" id="JAGMWT010000028">
    <property type="protein sequence ID" value="KAH7110314.1"/>
    <property type="molecule type" value="Genomic_DNA"/>
</dbReference>
<dbReference type="PANTHER" id="PTHR10742">
    <property type="entry name" value="FLAVIN MONOAMINE OXIDASE"/>
    <property type="match status" value="1"/>
</dbReference>
<dbReference type="PANTHER" id="PTHR10742:SF313">
    <property type="entry name" value="AMINE OXIDASE"/>
    <property type="match status" value="1"/>
</dbReference>
<evidence type="ECO:0000256" key="2">
    <source>
        <dbReference type="ARBA" id="ARBA00023002"/>
    </source>
</evidence>
<evidence type="ECO:0000256" key="1">
    <source>
        <dbReference type="ARBA" id="ARBA00001974"/>
    </source>
</evidence>